<gene>
    <name evidence="1" type="ORF">J5O05_09470</name>
</gene>
<sequence>MQGCRLVGNDIRLQDYLVCTAFAKASILPTWLNSVDQVKDGFTVVAV</sequence>
<protein>
    <submittedName>
        <fullName evidence="1">Uncharacterized protein</fullName>
    </submittedName>
</protein>
<proteinExistence type="predicted"/>
<dbReference type="EMBL" id="CP072133">
    <property type="protein sequence ID" value="QTH70262.1"/>
    <property type="molecule type" value="Genomic_DNA"/>
</dbReference>
<evidence type="ECO:0000313" key="1">
    <source>
        <dbReference type="EMBL" id="QTH70262.1"/>
    </source>
</evidence>
<evidence type="ECO:0000313" key="2">
    <source>
        <dbReference type="Proteomes" id="UP000664904"/>
    </source>
</evidence>
<keyword evidence="2" id="KW-1185">Reference proteome</keyword>
<organism evidence="1 2">
    <name type="scientific">Pseudoalteromonas xiamenensis</name>
    <dbReference type="NCBI Taxonomy" id="882626"/>
    <lineage>
        <taxon>Bacteria</taxon>
        <taxon>Pseudomonadati</taxon>
        <taxon>Pseudomonadota</taxon>
        <taxon>Gammaproteobacteria</taxon>
        <taxon>Alteromonadales</taxon>
        <taxon>Pseudoalteromonadaceae</taxon>
        <taxon>Pseudoalteromonas</taxon>
    </lineage>
</organism>
<dbReference type="Proteomes" id="UP000664904">
    <property type="component" value="Chromosome"/>
</dbReference>
<dbReference type="KEGG" id="pxi:J5O05_09470"/>
<reference evidence="1" key="1">
    <citation type="submission" date="2021-03" db="EMBL/GenBank/DDBJ databases">
        <title>Complete Genome of Pseudoalteromonas xiamenensis STKMTI.2, a new potential marine bacterium producing anti-Vibrio compounds.</title>
        <authorList>
            <person name="Handayani D.P."/>
            <person name="Isnansetyo A."/>
            <person name="Istiqomah I."/>
            <person name="Jumina J."/>
        </authorList>
    </citation>
    <scope>NUCLEOTIDE SEQUENCE</scope>
    <source>
        <strain evidence="1">STKMTI.2</strain>
    </source>
</reference>
<accession>A0A975DEG4</accession>
<dbReference type="RefSeq" id="WP_208841858.1">
    <property type="nucleotide sequence ID" value="NZ_CP072133.1"/>
</dbReference>
<dbReference type="AlphaFoldDB" id="A0A975DEG4"/>
<name>A0A975DEG4_9GAMM</name>